<protein>
    <submittedName>
        <fullName evidence="2">N-acetyltransferase</fullName>
    </submittedName>
</protein>
<dbReference type="RefSeq" id="WP_066591830.1">
    <property type="nucleotide sequence ID" value="NZ_CAJTBZ010000059.1"/>
</dbReference>
<evidence type="ECO:0000313" key="2">
    <source>
        <dbReference type="EMBL" id="OXE50324.1"/>
    </source>
</evidence>
<dbReference type="SUPFAM" id="SSF55729">
    <property type="entry name" value="Acyl-CoA N-acyltransferases (Nat)"/>
    <property type="match status" value="1"/>
</dbReference>
<dbReference type="CDD" id="cd04301">
    <property type="entry name" value="NAT_SF"/>
    <property type="match status" value="1"/>
</dbReference>
<keyword evidence="2" id="KW-0808">Transferase</keyword>
<feature type="domain" description="N-acetyltransferase" evidence="1">
    <location>
        <begin position="1"/>
        <end position="153"/>
    </location>
</feature>
<gene>
    <name evidence="2" type="ORF">ADH67_04890</name>
</gene>
<dbReference type="GeneID" id="78363607"/>
<dbReference type="Gene3D" id="3.40.630.30">
    <property type="match status" value="1"/>
</dbReference>
<dbReference type="Proteomes" id="UP000214610">
    <property type="component" value="Unassembled WGS sequence"/>
</dbReference>
<evidence type="ECO:0000259" key="1">
    <source>
        <dbReference type="PROSITE" id="PS51186"/>
    </source>
</evidence>
<dbReference type="InterPro" id="IPR016181">
    <property type="entry name" value="Acyl_CoA_acyltransferase"/>
</dbReference>
<reference evidence="3" key="1">
    <citation type="submission" date="2017-05" db="EMBL/GenBank/DDBJ databases">
        <title>Improved OligoMM genomes.</title>
        <authorList>
            <person name="Garzetti D."/>
        </authorList>
    </citation>
    <scope>NUCLEOTIDE SEQUENCE [LARGE SCALE GENOMIC DNA]</scope>
    <source>
        <strain evidence="3">YL45</strain>
    </source>
</reference>
<name>A0A227KPY2_9BURK</name>
<keyword evidence="3" id="KW-1185">Reference proteome</keyword>
<dbReference type="Pfam" id="PF13508">
    <property type="entry name" value="Acetyltransf_7"/>
    <property type="match status" value="1"/>
</dbReference>
<dbReference type="GO" id="GO:0016747">
    <property type="term" value="F:acyltransferase activity, transferring groups other than amino-acyl groups"/>
    <property type="evidence" value="ECO:0007669"/>
    <property type="project" value="InterPro"/>
</dbReference>
<dbReference type="InterPro" id="IPR000182">
    <property type="entry name" value="GNAT_dom"/>
</dbReference>
<dbReference type="PROSITE" id="PS51186">
    <property type="entry name" value="GNAT"/>
    <property type="match status" value="1"/>
</dbReference>
<dbReference type="EMBL" id="NHMP01000002">
    <property type="protein sequence ID" value="OXE50324.1"/>
    <property type="molecule type" value="Genomic_DNA"/>
</dbReference>
<proteinExistence type="predicted"/>
<evidence type="ECO:0000313" key="3">
    <source>
        <dbReference type="Proteomes" id="UP000214610"/>
    </source>
</evidence>
<comment type="caution">
    <text evidence="2">The sequence shown here is derived from an EMBL/GenBank/DDBJ whole genome shotgun (WGS) entry which is preliminary data.</text>
</comment>
<sequence>MKELEPKITKVDAGSKFVEEIKIVFMHQFPVHERVSLEPFFDPSVEGADAWVLAEGDKVLGFVTLLTLPPISYIFYLATDSAHQGKGVGSRLVNFVKEAYPSDLLFLHCEVPLESAPERLQTRLKRLNFYKRLGFKKVGKEHEWRGEFFQTMAIGNWNEEKVKKFWERFDPLWSDED</sequence>
<organism evidence="2 3">
    <name type="scientific">Turicimonas muris</name>
    <dbReference type="NCBI Taxonomy" id="1796652"/>
    <lineage>
        <taxon>Bacteria</taxon>
        <taxon>Pseudomonadati</taxon>
        <taxon>Pseudomonadota</taxon>
        <taxon>Betaproteobacteria</taxon>
        <taxon>Burkholderiales</taxon>
        <taxon>Sutterellaceae</taxon>
        <taxon>Turicimonas</taxon>
    </lineage>
</organism>
<accession>A0A227KPY2</accession>
<dbReference type="AlphaFoldDB" id="A0A227KPY2"/>